<dbReference type="RefSeq" id="WP_051372608.1">
    <property type="nucleotide sequence ID" value="NZ_FPAW01000031.1"/>
</dbReference>
<feature type="domain" description="Potassium channel" evidence="2">
    <location>
        <begin position="66"/>
        <end position="135"/>
    </location>
</feature>
<evidence type="ECO:0000256" key="1">
    <source>
        <dbReference type="SAM" id="Phobius"/>
    </source>
</evidence>
<dbReference type="Gene3D" id="1.10.287.70">
    <property type="match status" value="1"/>
</dbReference>
<dbReference type="Proteomes" id="UP000182466">
    <property type="component" value="Unassembled WGS sequence"/>
</dbReference>
<keyword evidence="4" id="KW-1185">Reference proteome</keyword>
<evidence type="ECO:0000259" key="2">
    <source>
        <dbReference type="Pfam" id="PF07885"/>
    </source>
</evidence>
<dbReference type="eggNOG" id="ENOG5032YV7">
    <property type="taxonomic scope" value="Bacteria"/>
</dbReference>
<proteinExistence type="predicted"/>
<feature type="transmembrane region" description="Helical" evidence="1">
    <location>
        <begin position="48"/>
        <end position="73"/>
    </location>
</feature>
<protein>
    <submittedName>
        <fullName evidence="3">Ion channel</fullName>
    </submittedName>
</protein>
<evidence type="ECO:0000313" key="3">
    <source>
        <dbReference type="EMBL" id="SFU13162.1"/>
    </source>
</evidence>
<dbReference type="InterPro" id="IPR013099">
    <property type="entry name" value="K_chnl_dom"/>
</dbReference>
<dbReference type="OrthoDB" id="2974133at2"/>
<keyword evidence="1" id="KW-1133">Transmembrane helix</keyword>
<sequence length="157" mass="16938">MSLMQQILWGSGFLGLCLLLHVASLALGMHVLTLAMRWVARLRPAAQTAIALTLVLSTLLASLTAQTWIWSIFWISNGTLPDWNTAVYFSLVTFTALGYGDVVLGPEARVFASFAAVTGLLGFGLSSAFLVAVMTRLLTELYPRHRSGANKRAKGAP</sequence>
<dbReference type="SUPFAM" id="SSF81324">
    <property type="entry name" value="Voltage-gated potassium channels"/>
    <property type="match status" value="1"/>
</dbReference>
<organism evidence="3 4">
    <name type="scientific">Sedimentitalea nanhaiensis</name>
    <dbReference type="NCBI Taxonomy" id="999627"/>
    <lineage>
        <taxon>Bacteria</taxon>
        <taxon>Pseudomonadati</taxon>
        <taxon>Pseudomonadota</taxon>
        <taxon>Alphaproteobacteria</taxon>
        <taxon>Rhodobacterales</taxon>
        <taxon>Paracoccaceae</taxon>
        <taxon>Sedimentitalea</taxon>
    </lineage>
</organism>
<gene>
    <name evidence="3" type="ORF">SAMN05216236_13126</name>
</gene>
<dbReference type="EMBL" id="FPAW01000031">
    <property type="protein sequence ID" value="SFU13162.1"/>
    <property type="molecule type" value="Genomic_DNA"/>
</dbReference>
<feature type="transmembrane region" description="Helical" evidence="1">
    <location>
        <begin position="12"/>
        <end position="36"/>
    </location>
</feature>
<feature type="transmembrane region" description="Helical" evidence="1">
    <location>
        <begin position="85"/>
        <end position="104"/>
    </location>
</feature>
<name>A0A1I7DNA5_9RHOB</name>
<reference evidence="3 4" key="1">
    <citation type="submission" date="2016-10" db="EMBL/GenBank/DDBJ databases">
        <authorList>
            <person name="de Groot N.N."/>
        </authorList>
    </citation>
    <scope>NUCLEOTIDE SEQUENCE [LARGE SCALE GENOMIC DNA]</scope>
    <source>
        <strain evidence="3 4">CGMCC 1.10959</strain>
    </source>
</reference>
<keyword evidence="1" id="KW-0812">Transmembrane</keyword>
<dbReference type="Pfam" id="PF07885">
    <property type="entry name" value="Ion_trans_2"/>
    <property type="match status" value="1"/>
</dbReference>
<evidence type="ECO:0000313" key="4">
    <source>
        <dbReference type="Proteomes" id="UP000182466"/>
    </source>
</evidence>
<feature type="transmembrane region" description="Helical" evidence="1">
    <location>
        <begin position="111"/>
        <end position="134"/>
    </location>
</feature>
<dbReference type="AlphaFoldDB" id="A0A1I7DNA5"/>
<dbReference type="STRING" id="999627.SAMN05216236_13126"/>
<keyword evidence="1" id="KW-0472">Membrane</keyword>
<accession>A0A1I7DNA5</accession>